<evidence type="ECO:0000256" key="4">
    <source>
        <dbReference type="SAM" id="MobiDB-lite"/>
    </source>
</evidence>
<dbReference type="Gene3D" id="3.40.50.150">
    <property type="entry name" value="Vaccinia Virus protein VP39"/>
    <property type="match status" value="1"/>
</dbReference>
<evidence type="ECO:0000313" key="7">
    <source>
        <dbReference type="Proteomes" id="UP000318405"/>
    </source>
</evidence>
<dbReference type="EMBL" id="VLTJ01000039">
    <property type="protein sequence ID" value="TSH90157.1"/>
    <property type="molecule type" value="Genomic_DNA"/>
</dbReference>
<keyword evidence="3" id="KW-0949">S-adenosyl-L-methionine</keyword>
<dbReference type="OrthoDB" id="281208at2"/>
<dbReference type="PANTHER" id="PTHR13610">
    <property type="entry name" value="METHYLTRANSFERASE DOMAIN-CONTAINING PROTEIN"/>
    <property type="match status" value="1"/>
</dbReference>
<protein>
    <submittedName>
        <fullName evidence="6">Class I SAM-dependent methyltransferase</fullName>
    </submittedName>
</protein>
<gene>
    <name evidence="6" type="ORF">FOZ76_20160</name>
</gene>
<dbReference type="PANTHER" id="PTHR13610:SF11">
    <property type="entry name" value="METHYLTRANSFERASE DOMAIN-CONTAINING PROTEIN"/>
    <property type="match status" value="1"/>
</dbReference>
<dbReference type="InterPro" id="IPR026170">
    <property type="entry name" value="FAM173A/B"/>
</dbReference>
<feature type="compositionally biased region" description="Basic residues" evidence="4">
    <location>
        <begin position="1"/>
        <end position="11"/>
    </location>
</feature>
<dbReference type="Pfam" id="PF13847">
    <property type="entry name" value="Methyltransf_31"/>
    <property type="match status" value="1"/>
</dbReference>
<dbReference type="InterPro" id="IPR006311">
    <property type="entry name" value="TAT_signal"/>
</dbReference>
<keyword evidence="2 6" id="KW-0808">Transferase</keyword>
<evidence type="ECO:0000256" key="2">
    <source>
        <dbReference type="ARBA" id="ARBA00022679"/>
    </source>
</evidence>
<dbReference type="SUPFAM" id="SSF53335">
    <property type="entry name" value="S-adenosyl-L-methionine-dependent methyltransferases"/>
    <property type="match status" value="1"/>
</dbReference>
<name>A0A556ABB1_9BURK</name>
<dbReference type="PROSITE" id="PS51318">
    <property type="entry name" value="TAT"/>
    <property type="match status" value="1"/>
</dbReference>
<evidence type="ECO:0000259" key="5">
    <source>
        <dbReference type="Pfam" id="PF13847"/>
    </source>
</evidence>
<keyword evidence="7" id="KW-1185">Reference proteome</keyword>
<dbReference type="InterPro" id="IPR025714">
    <property type="entry name" value="Methyltranfer_dom"/>
</dbReference>
<dbReference type="GO" id="GO:0016279">
    <property type="term" value="F:protein-lysine N-methyltransferase activity"/>
    <property type="evidence" value="ECO:0007669"/>
    <property type="project" value="InterPro"/>
</dbReference>
<keyword evidence="1 6" id="KW-0489">Methyltransferase</keyword>
<evidence type="ECO:0000256" key="1">
    <source>
        <dbReference type="ARBA" id="ARBA00022603"/>
    </source>
</evidence>
<organism evidence="6 7">
    <name type="scientific">Verticiella sediminum</name>
    <dbReference type="NCBI Taxonomy" id="1247510"/>
    <lineage>
        <taxon>Bacteria</taxon>
        <taxon>Pseudomonadati</taxon>
        <taxon>Pseudomonadota</taxon>
        <taxon>Betaproteobacteria</taxon>
        <taxon>Burkholderiales</taxon>
        <taxon>Alcaligenaceae</taxon>
        <taxon>Verticiella</taxon>
    </lineage>
</organism>
<dbReference type="AlphaFoldDB" id="A0A556ABB1"/>
<feature type="domain" description="Methyltransferase" evidence="5">
    <location>
        <begin position="98"/>
        <end position="160"/>
    </location>
</feature>
<sequence>MRSRRNAKVAARRSAAAPPRTGDSVLPVAPSNPLSSGARRRFLASTAAVAAAGLLGPAAAAETFEPQLGRVGRDVMWLPTPDSMIERLLRMAGAGPQDKLVDLGSGDGRFVIAAARDFGTPGLGVEYDAKMVEYARGLAEAEGVADQVKFAQGDVFETDFSYASIVAMYLLPTLNLRLRPQLLAMAPGTRIVTHAFDMGAWTPDERTEVQGRDGHLWIVPANAGGVWRAEDGTSQPLTLELEQTFQRVQGLARWTDLATSLREPRLSGNRLQLAYTDPAGELQQLDAAVEADTLRGVLRSARGERALIARRVGEAPAIGGSGAASNEEMQAAAALLGEW</sequence>
<dbReference type="CDD" id="cd02440">
    <property type="entry name" value="AdoMet_MTases"/>
    <property type="match status" value="1"/>
</dbReference>
<evidence type="ECO:0000256" key="3">
    <source>
        <dbReference type="ARBA" id="ARBA00022691"/>
    </source>
</evidence>
<dbReference type="GO" id="GO:0032259">
    <property type="term" value="P:methylation"/>
    <property type="evidence" value="ECO:0007669"/>
    <property type="project" value="UniProtKB-KW"/>
</dbReference>
<dbReference type="Proteomes" id="UP000318405">
    <property type="component" value="Unassembled WGS sequence"/>
</dbReference>
<proteinExistence type="predicted"/>
<accession>A0A556ABB1</accession>
<dbReference type="InterPro" id="IPR029063">
    <property type="entry name" value="SAM-dependent_MTases_sf"/>
</dbReference>
<comment type="caution">
    <text evidence="6">The sequence shown here is derived from an EMBL/GenBank/DDBJ whole genome shotgun (WGS) entry which is preliminary data.</text>
</comment>
<evidence type="ECO:0000313" key="6">
    <source>
        <dbReference type="EMBL" id="TSH90157.1"/>
    </source>
</evidence>
<feature type="region of interest" description="Disordered" evidence="4">
    <location>
        <begin position="1"/>
        <end position="31"/>
    </location>
</feature>
<reference evidence="6 7" key="1">
    <citation type="submission" date="2019-07" db="EMBL/GenBank/DDBJ databases">
        <title>Qingshengfaniella alkalisoli gen. nov., sp. nov., isolated from saline soil.</title>
        <authorList>
            <person name="Xu L."/>
            <person name="Huang X.-X."/>
            <person name="Sun J.-Q."/>
        </authorList>
    </citation>
    <scope>NUCLEOTIDE SEQUENCE [LARGE SCALE GENOMIC DNA]</scope>
    <source>
        <strain evidence="6 7">DSM 27279</strain>
    </source>
</reference>